<sequence length="885" mass="96908">ETTPAETTPAETTLKETTPAETTLLETTPAETTLKETTPAETTLIETSTAETITTEVGGSAGGIPTEVDPCANTSIYDSEGHYSNRWDFKPPGNCDQYIPSGWWRFRHNEEDAIIPTSCIKQGYCGTGRPMVVDLGGVDMPEAGVTIEAHTCTIDVFVGVVRCCGVSKTPIRIKNCGDFYAYELKNTEDFTCPTAFCLQLENETLPWEALGNPPPTTTEAPTTQPPTTEATTTEPTTTQSMTTAAITTTTTEALTTTEASTTEFSRGTTVNKENATEEDISVVNCTSVGPMLVYCNIRGTWKRASLDCKGIGLYELSSELRCLSVEAYDAMRAQENDTFTSVSPISDLTQSFTSTAKDDFDLTTIDGKQHKITQTAKTPGVTVHTKSPPGTTSATTPEVDDVQNKYLGIPYRLREDMREEEVENTITVYFNNSQQDFDIKDFDENFRYHFMRLFNMFLEDPSQFPTEDFVDNRRRRKRQTDLETTIEAVATTVETTAENAQTTAAEAATTVEEVVTTVAAIEATVEAIQTTDEAVQTTVEAVQTTAEIVQTTAETVQTTVAEDDTTVAAGETTVEAVETTTEVAETTVETVQTTIEAAQTTAETVQTTVTEVGTTVAVGETTAEVVETVEPTETTVEATQTTVEKVQTVQTTVEEATTLNEAPVVTLIPNTYTNLTEEALIYVAPTPRETETGDIEVAFFILNSTDEEREDGGKYKRSSEESDVVDKDHINTALANGNFRKQLDDALKRNVISWKQGPPGGAIVIAEQRQNVFDAHYGLWITLFVLAGICVIVIIIALICILCKGKRGKWTPDDKEHMKLEQGHGDVENPISDEEIMRDEAGMMEKSPPVNGHHKPQDEDNGWVVPIEQFTEQERAQAEVEDTKL</sequence>
<gene>
    <name evidence="3" type="ORF">OFUS_LOCUS10229</name>
</gene>
<accession>A0A8J1T7A1</accession>
<keyword evidence="2" id="KW-0472">Membrane</keyword>
<dbReference type="EMBL" id="CAIIXF020000005">
    <property type="protein sequence ID" value="CAH1783961.1"/>
    <property type="molecule type" value="Genomic_DNA"/>
</dbReference>
<evidence type="ECO:0000313" key="4">
    <source>
        <dbReference type="Proteomes" id="UP000749559"/>
    </source>
</evidence>
<keyword evidence="2" id="KW-0812">Transmembrane</keyword>
<dbReference type="OrthoDB" id="6288941at2759"/>
<dbReference type="AlphaFoldDB" id="A0A8J1T7A1"/>
<name>A0A8J1T7A1_OWEFU</name>
<evidence type="ECO:0000256" key="2">
    <source>
        <dbReference type="SAM" id="Phobius"/>
    </source>
</evidence>
<feature type="region of interest" description="Disordered" evidence="1">
    <location>
        <begin position="376"/>
        <end position="398"/>
    </location>
</feature>
<feature type="region of interest" description="Disordered" evidence="1">
    <location>
        <begin position="209"/>
        <end position="239"/>
    </location>
</feature>
<reference evidence="3" key="1">
    <citation type="submission" date="2022-03" db="EMBL/GenBank/DDBJ databases">
        <authorList>
            <person name="Martin C."/>
        </authorList>
    </citation>
    <scope>NUCLEOTIDE SEQUENCE</scope>
</reference>
<feature type="compositionally biased region" description="Low complexity" evidence="1">
    <location>
        <begin position="217"/>
        <end position="239"/>
    </location>
</feature>
<feature type="compositionally biased region" description="Polar residues" evidence="1">
    <location>
        <begin position="384"/>
        <end position="396"/>
    </location>
</feature>
<keyword evidence="4" id="KW-1185">Reference proteome</keyword>
<proteinExistence type="predicted"/>
<feature type="non-terminal residue" evidence="3">
    <location>
        <position position="885"/>
    </location>
</feature>
<feature type="transmembrane region" description="Helical" evidence="2">
    <location>
        <begin position="777"/>
        <end position="802"/>
    </location>
</feature>
<evidence type="ECO:0000256" key="1">
    <source>
        <dbReference type="SAM" id="MobiDB-lite"/>
    </source>
</evidence>
<organism evidence="3 4">
    <name type="scientific">Owenia fusiformis</name>
    <name type="common">Polychaete worm</name>
    <dbReference type="NCBI Taxonomy" id="6347"/>
    <lineage>
        <taxon>Eukaryota</taxon>
        <taxon>Metazoa</taxon>
        <taxon>Spiralia</taxon>
        <taxon>Lophotrochozoa</taxon>
        <taxon>Annelida</taxon>
        <taxon>Polychaeta</taxon>
        <taxon>Sedentaria</taxon>
        <taxon>Canalipalpata</taxon>
        <taxon>Sabellida</taxon>
        <taxon>Oweniida</taxon>
        <taxon>Oweniidae</taxon>
        <taxon>Owenia</taxon>
    </lineage>
</organism>
<keyword evidence="2" id="KW-1133">Transmembrane helix</keyword>
<comment type="caution">
    <text evidence="3">The sequence shown here is derived from an EMBL/GenBank/DDBJ whole genome shotgun (WGS) entry which is preliminary data.</text>
</comment>
<dbReference type="Proteomes" id="UP000749559">
    <property type="component" value="Unassembled WGS sequence"/>
</dbReference>
<evidence type="ECO:0000313" key="3">
    <source>
        <dbReference type="EMBL" id="CAH1783961.1"/>
    </source>
</evidence>
<protein>
    <submittedName>
        <fullName evidence="3">Uncharacterized protein</fullName>
    </submittedName>
</protein>